<feature type="active site" description="Proton acceptor" evidence="10">
    <location>
        <position position="143"/>
    </location>
</feature>
<evidence type="ECO:0000256" key="10">
    <source>
        <dbReference type="PIRSR" id="PIRSR605959-1"/>
    </source>
</evidence>
<dbReference type="InterPro" id="IPR036663">
    <property type="entry name" value="Fumarylacetoacetase_C_sf"/>
</dbReference>
<dbReference type="Pfam" id="PF09298">
    <property type="entry name" value="FAA_hydrolase_N"/>
    <property type="match status" value="1"/>
</dbReference>
<evidence type="ECO:0000313" key="16">
    <source>
        <dbReference type="EMBL" id="CAG9335307.1"/>
    </source>
</evidence>
<dbReference type="InterPro" id="IPR005959">
    <property type="entry name" value="Fumarylacetoacetase"/>
</dbReference>
<dbReference type="NCBIfam" id="TIGR01266">
    <property type="entry name" value="fum_ac_acetase"/>
    <property type="match status" value="1"/>
</dbReference>
<feature type="binding site" evidence="12">
    <location>
        <position position="261"/>
    </location>
    <ligand>
        <name>Mg(2+)</name>
        <dbReference type="ChEBI" id="CHEBI:18420"/>
    </ligand>
</feature>
<dbReference type="SUPFAM" id="SSF56529">
    <property type="entry name" value="FAH"/>
    <property type="match status" value="1"/>
</dbReference>
<evidence type="ECO:0000256" key="4">
    <source>
        <dbReference type="ARBA" id="ARBA00022723"/>
    </source>
</evidence>
<reference evidence="16" key="1">
    <citation type="submission" date="2021-09" db="EMBL/GenBank/DDBJ databases">
        <authorList>
            <consortium name="AG Swart"/>
            <person name="Singh M."/>
            <person name="Singh A."/>
            <person name="Seah K."/>
            <person name="Emmerich C."/>
        </authorList>
    </citation>
    <scope>NUCLEOTIDE SEQUENCE</scope>
    <source>
        <strain evidence="16">ATCC30299</strain>
    </source>
</reference>
<keyword evidence="4 12" id="KW-0479">Metal-binding</keyword>
<comment type="catalytic activity">
    <reaction evidence="13">
        <text>4-fumarylacetoacetate + H2O = acetoacetate + fumarate + H(+)</text>
        <dbReference type="Rhea" id="RHEA:10244"/>
        <dbReference type="ChEBI" id="CHEBI:13705"/>
        <dbReference type="ChEBI" id="CHEBI:15377"/>
        <dbReference type="ChEBI" id="CHEBI:15378"/>
        <dbReference type="ChEBI" id="CHEBI:18034"/>
        <dbReference type="ChEBI" id="CHEBI:29806"/>
        <dbReference type="EC" id="3.7.1.2"/>
    </reaction>
</comment>
<evidence type="ECO:0000313" key="17">
    <source>
        <dbReference type="Proteomes" id="UP001162131"/>
    </source>
</evidence>
<dbReference type="GO" id="GO:0006559">
    <property type="term" value="P:L-phenylalanine catabolic process"/>
    <property type="evidence" value="ECO:0007669"/>
    <property type="project" value="UniProtKB-UniRule"/>
</dbReference>
<dbReference type="GO" id="GO:1902000">
    <property type="term" value="P:homogentisate catabolic process"/>
    <property type="evidence" value="ECO:0007669"/>
    <property type="project" value="TreeGrafter"/>
</dbReference>
<dbReference type="Pfam" id="PF01557">
    <property type="entry name" value="FAA_hydrolase"/>
    <property type="match status" value="1"/>
</dbReference>
<dbReference type="PANTHER" id="PTHR43069">
    <property type="entry name" value="FUMARYLACETOACETASE"/>
    <property type="match status" value="1"/>
</dbReference>
<feature type="binding site" evidence="12">
    <location>
        <position position="265"/>
    </location>
    <ligand>
        <name>Mg(2+)</name>
        <dbReference type="ChEBI" id="CHEBI:18420"/>
    </ligand>
</feature>
<name>A0AAU9KDH3_9CILI</name>
<feature type="binding site" evidence="11">
    <location>
        <position position="138"/>
    </location>
    <ligand>
        <name>substrate</name>
    </ligand>
</feature>
<accession>A0AAU9KDH3</accession>
<dbReference type="InterPro" id="IPR011234">
    <property type="entry name" value="Fumarylacetoacetase-like_C"/>
</dbReference>
<evidence type="ECO:0000256" key="3">
    <source>
        <dbReference type="ARBA" id="ARBA00012094"/>
    </source>
</evidence>
<organism evidence="16 17">
    <name type="scientific">Blepharisma stoltei</name>
    <dbReference type="NCBI Taxonomy" id="1481888"/>
    <lineage>
        <taxon>Eukaryota</taxon>
        <taxon>Sar</taxon>
        <taxon>Alveolata</taxon>
        <taxon>Ciliophora</taxon>
        <taxon>Postciliodesmatophora</taxon>
        <taxon>Heterotrichea</taxon>
        <taxon>Heterotrichida</taxon>
        <taxon>Blepharismidae</taxon>
        <taxon>Blepharisma</taxon>
    </lineage>
</organism>
<dbReference type="InterPro" id="IPR015377">
    <property type="entry name" value="Fumarylacetoacetase_N"/>
</dbReference>
<gene>
    <name evidence="16" type="ORF">BSTOLATCC_MIC63784</name>
</gene>
<evidence type="ECO:0000256" key="7">
    <source>
        <dbReference type="ARBA" id="ARBA00022842"/>
    </source>
</evidence>
<evidence type="ECO:0000256" key="1">
    <source>
        <dbReference type="ARBA" id="ARBA00004782"/>
    </source>
</evidence>
<dbReference type="GO" id="GO:0004334">
    <property type="term" value="F:fumarylacetoacetase activity"/>
    <property type="evidence" value="ECO:0007669"/>
    <property type="project" value="UniProtKB-UniRule"/>
</dbReference>
<comment type="cofactor">
    <cofactor evidence="13">
        <name>Mg(2+)</name>
        <dbReference type="ChEBI" id="CHEBI:18420"/>
    </cofactor>
    <cofactor evidence="13">
        <name>Ca(2+)</name>
        <dbReference type="ChEBI" id="CHEBI:29108"/>
    </cofactor>
</comment>
<keyword evidence="9 13" id="KW-0585">Phenylalanine catabolism</keyword>
<dbReference type="SUPFAM" id="SSF63433">
    <property type="entry name" value="Fumarylacetoacetate hydrolase, FAH, N-terminal domain"/>
    <property type="match status" value="1"/>
</dbReference>
<comment type="caution">
    <text evidence="16">The sequence shown here is derived from an EMBL/GenBank/DDBJ whole genome shotgun (WGS) entry which is preliminary data.</text>
</comment>
<dbReference type="GO" id="GO:0006572">
    <property type="term" value="P:L-tyrosine catabolic process"/>
    <property type="evidence" value="ECO:0007669"/>
    <property type="project" value="UniProtKB-UniRule"/>
</dbReference>
<dbReference type="Proteomes" id="UP001162131">
    <property type="component" value="Unassembled WGS sequence"/>
</dbReference>
<keyword evidence="7 12" id="KW-0460">Magnesium</keyword>
<evidence type="ECO:0000256" key="6">
    <source>
        <dbReference type="ARBA" id="ARBA00022837"/>
    </source>
</evidence>
<feature type="binding site" evidence="12">
    <location>
        <position position="241"/>
    </location>
    <ligand>
        <name>Ca(2+)</name>
        <dbReference type="ChEBI" id="CHEBI:29108"/>
    </ligand>
</feature>
<feature type="binding site" evidence="12">
    <location>
        <position position="136"/>
    </location>
    <ligand>
        <name>Ca(2+)</name>
        <dbReference type="ChEBI" id="CHEBI:29108"/>
    </ligand>
</feature>
<protein>
    <recommendedName>
        <fullName evidence="3 13">Fumarylacetoacetase</fullName>
        <ecNumber evidence="3 13">3.7.1.2</ecNumber>
    </recommendedName>
    <alternativeName>
        <fullName evidence="13">Fumarylacetoacetate hydrolase</fullName>
    </alternativeName>
</protein>
<keyword evidence="5 13" id="KW-0378">Hydrolase</keyword>
<feature type="binding site" evidence="12">
    <location>
        <position position="206"/>
    </location>
    <ligand>
        <name>Ca(2+)</name>
        <dbReference type="ChEBI" id="CHEBI:29108"/>
    </ligand>
</feature>
<dbReference type="GO" id="GO:0046872">
    <property type="term" value="F:metal ion binding"/>
    <property type="evidence" value="ECO:0007669"/>
    <property type="project" value="UniProtKB-UniRule"/>
</dbReference>
<comment type="pathway">
    <text evidence="1 13">Amino-acid degradation; L-phenylalanine degradation; acetoacetate and fumarate from L-phenylalanine: step 6/6.</text>
</comment>
<feature type="domain" description="Fumarylacetoacetase N-terminal" evidence="15">
    <location>
        <begin position="25"/>
        <end position="128"/>
    </location>
</feature>
<dbReference type="Gene3D" id="2.30.30.230">
    <property type="entry name" value="Fumarylacetoacetase, N-terminal domain"/>
    <property type="match status" value="1"/>
</dbReference>
<keyword evidence="17" id="KW-1185">Reference proteome</keyword>
<comment type="similarity">
    <text evidence="2 13">Belongs to the FAH family.</text>
</comment>
<dbReference type="EC" id="3.7.1.2" evidence="3 13"/>
<feature type="binding site" evidence="11">
    <location>
        <position position="248"/>
    </location>
    <ligand>
        <name>substrate</name>
    </ligand>
</feature>
<dbReference type="Gene3D" id="3.90.850.10">
    <property type="entry name" value="Fumarylacetoacetase-like, C-terminal domain"/>
    <property type="match status" value="1"/>
</dbReference>
<evidence type="ECO:0000256" key="13">
    <source>
        <dbReference type="RuleBase" id="RU366008"/>
    </source>
</evidence>
<evidence type="ECO:0000256" key="5">
    <source>
        <dbReference type="ARBA" id="ARBA00022801"/>
    </source>
</evidence>
<proteinExistence type="inferred from homology"/>
<evidence type="ECO:0000259" key="15">
    <source>
        <dbReference type="Pfam" id="PF09298"/>
    </source>
</evidence>
<feature type="domain" description="Fumarylacetoacetase-like C-terminal" evidence="14">
    <location>
        <begin position="135"/>
        <end position="416"/>
    </location>
</feature>
<dbReference type="EMBL" id="CAJZBQ010000062">
    <property type="protein sequence ID" value="CAG9335307.1"/>
    <property type="molecule type" value="Genomic_DNA"/>
</dbReference>
<sequence length="431" mass="48420">MIIKSLRRFKSFIGDLPPDHHFPLENLPFGVGKRIGAKGGVKCVSRIGDYAINLAELESQGFFKEILPQSTFSSKFLNKFMSQERTQWKKVREILQDLFDANNPKIRDNAELRNEVLIPIENFRQEMPAKIGDFTDFYSCKNHRDNCGKKYPLAIKPNYEWIPIAYHGRSSSVKLSGTPLRKPYGQVMHPGSDKPVYEQSQWLDFEVEMGYFIGGKTNKLGENIPIEKAADNIFGFVILNDWTARDIQLWEFTPLGPFNSKNMLTSISPWIVTLEALEPFKAPMDPQVPEPLDYLKDPHRFNYNVGLDVFFKKGGVKDSDFVKISSTNLAHLYWSVAQQVAHHTETGCNLKPGDLIGTGTLSGTTPDTVGSLLEMDCLGLKGIPYKEGSRAKFLSGGDSVKIVGQSKKGNLTIGFGECVGKVLRARTMKKE</sequence>
<keyword evidence="6 12" id="KW-0106">Calcium</keyword>
<evidence type="ECO:0000256" key="12">
    <source>
        <dbReference type="PIRSR" id="PIRSR605959-3"/>
    </source>
</evidence>
<dbReference type="InterPro" id="IPR036462">
    <property type="entry name" value="Fumarylacetoacetase_N_sf"/>
</dbReference>
<evidence type="ECO:0000256" key="9">
    <source>
        <dbReference type="ARBA" id="ARBA00023232"/>
    </source>
</evidence>
<feature type="binding site" evidence="11">
    <location>
        <position position="360"/>
    </location>
    <ligand>
        <name>substrate</name>
    </ligand>
</feature>
<evidence type="ECO:0000256" key="11">
    <source>
        <dbReference type="PIRSR" id="PIRSR605959-2"/>
    </source>
</evidence>
<dbReference type="PANTHER" id="PTHR43069:SF2">
    <property type="entry name" value="FUMARYLACETOACETASE"/>
    <property type="match status" value="1"/>
</dbReference>
<dbReference type="AlphaFoldDB" id="A0AAU9KDH3"/>
<evidence type="ECO:0000256" key="2">
    <source>
        <dbReference type="ARBA" id="ARBA00010211"/>
    </source>
</evidence>
<evidence type="ECO:0000256" key="8">
    <source>
        <dbReference type="ARBA" id="ARBA00022878"/>
    </source>
</evidence>
<evidence type="ECO:0000259" key="14">
    <source>
        <dbReference type="Pfam" id="PF01557"/>
    </source>
</evidence>
<keyword evidence="8 13" id="KW-0828">Tyrosine catabolism</keyword>
<feature type="binding site" evidence="12">
    <location>
        <position position="208"/>
    </location>
    <ligand>
        <name>Ca(2+)</name>
        <dbReference type="ChEBI" id="CHEBI:29108"/>
    </ligand>
</feature>
<feature type="binding site" evidence="12">
    <location>
        <position position="241"/>
    </location>
    <ligand>
        <name>Mg(2+)</name>
        <dbReference type="ChEBI" id="CHEBI:18420"/>
    </ligand>
</feature>